<keyword evidence="2" id="KW-1185">Reference proteome</keyword>
<evidence type="ECO:0000313" key="2">
    <source>
        <dbReference type="Proteomes" id="UP000232003"/>
    </source>
</evidence>
<dbReference type="Proteomes" id="UP000232003">
    <property type="component" value="Chromosome"/>
</dbReference>
<sequence length="38" mass="4446">MRFSTYREKSEDATVMQSATRSHFVKNVGRIYLLGIPR</sequence>
<dbReference type="EMBL" id="CP024785">
    <property type="protein sequence ID" value="AUB37123.1"/>
    <property type="molecule type" value="Genomic_DNA"/>
</dbReference>
<dbReference type="AlphaFoldDB" id="A0A2K8SP86"/>
<accession>A0A2K8SP86</accession>
<evidence type="ECO:0000313" key="1">
    <source>
        <dbReference type="EMBL" id="AUB37123.1"/>
    </source>
</evidence>
<dbReference type="KEGG" id="nfl:COO91_03059"/>
<reference evidence="1 2" key="1">
    <citation type="submission" date="2017-11" db="EMBL/GenBank/DDBJ databases">
        <title>Complete genome of a free-living desiccation-tolerant cyanobacterium and its photosynthetic adaptation to extreme terrestrial habitat.</title>
        <authorList>
            <person name="Shang J."/>
        </authorList>
    </citation>
    <scope>NUCLEOTIDE SEQUENCE [LARGE SCALE GENOMIC DNA]</scope>
    <source>
        <strain evidence="1 2">CCNUN1</strain>
    </source>
</reference>
<protein>
    <submittedName>
        <fullName evidence="1">Uncharacterized protein</fullName>
    </submittedName>
</protein>
<name>A0A2K8SP86_9NOSO</name>
<proteinExistence type="predicted"/>
<organism evidence="1 2">
    <name type="scientific">Nostoc flagelliforme CCNUN1</name>
    <dbReference type="NCBI Taxonomy" id="2038116"/>
    <lineage>
        <taxon>Bacteria</taxon>
        <taxon>Bacillati</taxon>
        <taxon>Cyanobacteriota</taxon>
        <taxon>Cyanophyceae</taxon>
        <taxon>Nostocales</taxon>
        <taxon>Nostocaceae</taxon>
        <taxon>Nostoc</taxon>
    </lineage>
</organism>
<gene>
    <name evidence="1" type="ORF">COO91_03059</name>
</gene>